<dbReference type="GO" id="GO:0008168">
    <property type="term" value="F:methyltransferase activity"/>
    <property type="evidence" value="ECO:0007669"/>
    <property type="project" value="UniProtKB-KW"/>
</dbReference>
<keyword evidence="1" id="KW-0808">Transferase</keyword>
<reference evidence="2" key="1">
    <citation type="submission" date="2021-12" db="EMBL/GenBank/DDBJ databases">
        <title>Discovery of the Pendulisporaceae a myxobacterial family with distinct sporulation behavior and unique specialized metabolism.</title>
        <authorList>
            <person name="Garcia R."/>
            <person name="Popoff A."/>
            <person name="Bader C.D."/>
            <person name="Loehr J."/>
            <person name="Walesch S."/>
            <person name="Walt C."/>
            <person name="Boldt J."/>
            <person name="Bunk B."/>
            <person name="Haeckl F.J.F.P.J."/>
            <person name="Gunesch A.P."/>
            <person name="Birkelbach J."/>
            <person name="Nuebel U."/>
            <person name="Pietschmann T."/>
            <person name="Bach T."/>
            <person name="Mueller R."/>
        </authorList>
    </citation>
    <scope>NUCLEOTIDE SEQUENCE</scope>
    <source>
        <strain evidence="2">MSr11367</strain>
    </source>
</reference>
<dbReference type="CDD" id="cd02440">
    <property type="entry name" value="AdoMet_MTases"/>
    <property type="match status" value="1"/>
</dbReference>
<sequence length="201" mass="22829">MRSPERWLDVGAGHGHFCTIARDALPNTRFDGLDLSQSIEDAERRHWIERGIRGLFPDVAPKLVAEGASYDVISMSHYLEHTTDPRAEIDAASRVLHPGGLFFVEVPDPDCFFGRLLGRQWMQWFQPQHRHFLSAKNLGRLLREHGFEPVAWHRGEVHQPVDVTVSTYLMLAHITPLIDGPWRRTSNGAAVQLLKGVLRTV</sequence>
<evidence type="ECO:0000313" key="2">
    <source>
        <dbReference type="EMBL" id="WXB06671.1"/>
    </source>
</evidence>
<dbReference type="PANTHER" id="PTHR43861">
    <property type="entry name" value="TRANS-ACONITATE 2-METHYLTRANSFERASE-RELATED"/>
    <property type="match status" value="1"/>
</dbReference>
<proteinExistence type="predicted"/>
<dbReference type="Pfam" id="PF13489">
    <property type="entry name" value="Methyltransf_23"/>
    <property type="match status" value="1"/>
</dbReference>
<name>A0ABZ2LBR7_9BACT</name>
<protein>
    <submittedName>
        <fullName evidence="2">Class I SAM-dependent methyltransferase</fullName>
    </submittedName>
</protein>
<keyword evidence="2" id="KW-0489">Methyltransferase</keyword>
<dbReference type="PANTHER" id="PTHR43861:SF3">
    <property type="entry name" value="PUTATIVE (AFU_ORTHOLOGUE AFUA_2G14390)-RELATED"/>
    <property type="match status" value="1"/>
</dbReference>
<dbReference type="EMBL" id="CP089983">
    <property type="protein sequence ID" value="WXB06671.1"/>
    <property type="molecule type" value="Genomic_DNA"/>
</dbReference>
<keyword evidence="3" id="KW-1185">Reference proteome</keyword>
<dbReference type="Proteomes" id="UP001374803">
    <property type="component" value="Chromosome"/>
</dbReference>
<dbReference type="SUPFAM" id="SSF53335">
    <property type="entry name" value="S-adenosyl-L-methionine-dependent methyltransferases"/>
    <property type="match status" value="1"/>
</dbReference>
<evidence type="ECO:0000256" key="1">
    <source>
        <dbReference type="ARBA" id="ARBA00022679"/>
    </source>
</evidence>
<organism evidence="2 3">
    <name type="scientific">Pendulispora rubella</name>
    <dbReference type="NCBI Taxonomy" id="2741070"/>
    <lineage>
        <taxon>Bacteria</taxon>
        <taxon>Pseudomonadati</taxon>
        <taxon>Myxococcota</taxon>
        <taxon>Myxococcia</taxon>
        <taxon>Myxococcales</taxon>
        <taxon>Sorangiineae</taxon>
        <taxon>Pendulisporaceae</taxon>
        <taxon>Pendulispora</taxon>
    </lineage>
</organism>
<dbReference type="GO" id="GO:0032259">
    <property type="term" value="P:methylation"/>
    <property type="evidence" value="ECO:0007669"/>
    <property type="project" value="UniProtKB-KW"/>
</dbReference>
<gene>
    <name evidence="2" type="ORF">LVJ94_05415</name>
</gene>
<accession>A0ABZ2LBR7</accession>
<evidence type="ECO:0000313" key="3">
    <source>
        <dbReference type="Proteomes" id="UP001374803"/>
    </source>
</evidence>
<dbReference type="InterPro" id="IPR029063">
    <property type="entry name" value="SAM-dependent_MTases_sf"/>
</dbReference>
<dbReference type="Gene3D" id="3.40.50.150">
    <property type="entry name" value="Vaccinia Virus protein VP39"/>
    <property type="match status" value="1"/>
</dbReference>